<dbReference type="GO" id="GO:0098797">
    <property type="term" value="C:plasma membrane protein complex"/>
    <property type="evidence" value="ECO:0007669"/>
    <property type="project" value="TreeGrafter"/>
</dbReference>
<dbReference type="STRING" id="991905.SL003B_1030"/>
<evidence type="ECO:0000259" key="8">
    <source>
        <dbReference type="Pfam" id="PF02687"/>
    </source>
</evidence>
<accession>F2IYL2</accession>
<evidence type="ECO:0000256" key="3">
    <source>
        <dbReference type="ARBA" id="ARBA00022475"/>
    </source>
</evidence>
<feature type="transmembrane region" description="Helical" evidence="7">
    <location>
        <begin position="755"/>
        <end position="773"/>
    </location>
</feature>
<dbReference type="PATRIC" id="fig|991905.3.peg.1048"/>
<keyword evidence="3" id="KW-1003">Cell membrane</keyword>
<feature type="transmembrane region" description="Helical" evidence="7">
    <location>
        <begin position="432"/>
        <end position="457"/>
    </location>
</feature>
<dbReference type="EMBL" id="CP002568">
    <property type="protein sequence ID" value="ADZ69459.1"/>
    <property type="molecule type" value="Genomic_DNA"/>
</dbReference>
<dbReference type="PANTHER" id="PTHR30489">
    <property type="entry name" value="LIPOPROTEIN-RELEASING SYSTEM TRANSMEMBRANE PROTEIN LOLE"/>
    <property type="match status" value="1"/>
</dbReference>
<dbReference type="HOGENOM" id="CLU_005531_2_0_5"/>
<protein>
    <submittedName>
        <fullName evidence="10">ABC transporter, permease protein</fullName>
    </submittedName>
</protein>
<dbReference type="eggNOG" id="COG0577">
    <property type="taxonomic scope" value="Bacteria"/>
</dbReference>
<keyword evidence="6 7" id="KW-0472">Membrane</keyword>
<dbReference type="AlphaFoldDB" id="F2IYL2"/>
<comment type="subcellular location">
    <subcellularLocation>
        <location evidence="1">Cell membrane</location>
        <topology evidence="1">Multi-pass membrane protein</topology>
    </subcellularLocation>
</comment>
<dbReference type="Proteomes" id="UP000008130">
    <property type="component" value="Chromosome"/>
</dbReference>
<keyword evidence="11" id="KW-1185">Reference proteome</keyword>
<evidence type="ECO:0000256" key="6">
    <source>
        <dbReference type="ARBA" id="ARBA00023136"/>
    </source>
</evidence>
<evidence type="ECO:0000313" key="10">
    <source>
        <dbReference type="EMBL" id="ADZ69459.1"/>
    </source>
</evidence>
<evidence type="ECO:0000256" key="5">
    <source>
        <dbReference type="ARBA" id="ARBA00022989"/>
    </source>
</evidence>
<dbReference type="InterPro" id="IPR051447">
    <property type="entry name" value="Lipoprotein-release_system"/>
</dbReference>
<keyword evidence="5 7" id="KW-1133">Transmembrane helix</keyword>
<evidence type="ECO:0000256" key="4">
    <source>
        <dbReference type="ARBA" id="ARBA00022692"/>
    </source>
</evidence>
<evidence type="ECO:0000256" key="1">
    <source>
        <dbReference type="ARBA" id="ARBA00004651"/>
    </source>
</evidence>
<dbReference type="InterPro" id="IPR025857">
    <property type="entry name" value="MacB_PCD"/>
</dbReference>
<dbReference type="Pfam" id="PF02687">
    <property type="entry name" value="FtsX"/>
    <property type="match status" value="2"/>
</dbReference>
<feature type="transmembrane region" description="Helical" evidence="7">
    <location>
        <begin position="21"/>
        <end position="41"/>
    </location>
</feature>
<comment type="similarity">
    <text evidence="2">Belongs to the ABC-4 integral membrane protein family. LolC/E subfamily.</text>
</comment>
<dbReference type="PANTHER" id="PTHR30489:SF0">
    <property type="entry name" value="LIPOPROTEIN-RELEASING SYSTEM TRANSMEMBRANE PROTEIN LOLE"/>
    <property type="match status" value="1"/>
</dbReference>
<feature type="domain" description="ABC3 transporter permease C-terminal" evidence="8">
    <location>
        <begin position="664"/>
        <end position="776"/>
    </location>
</feature>
<feature type="domain" description="MacB-like periplasmic core" evidence="9">
    <location>
        <begin position="436"/>
        <end position="588"/>
    </location>
</feature>
<keyword evidence="4 7" id="KW-0812">Transmembrane</keyword>
<dbReference type="Pfam" id="PF12704">
    <property type="entry name" value="MacB_PCD"/>
    <property type="match status" value="2"/>
</dbReference>
<dbReference type="KEGG" id="pgv:SL003B_1030"/>
<feature type="domain" description="MacB-like periplasmic core" evidence="9">
    <location>
        <begin position="27"/>
        <end position="236"/>
    </location>
</feature>
<evidence type="ECO:0000313" key="11">
    <source>
        <dbReference type="Proteomes" id="UP000008130"/>
    </source>
</evidence>
<reference evidence="10 11" key="1">
    <citation type="journal article" date="2011" name="J. Bacteriol.">
        <title>Complete genome sequence of Polymorphum gilvum SL003B-26A1T, a crude oil-degrading bacterium from oil-polluted saline soil.</title>
        <authorList>
            <person name="Li S.G."/>
            <person name="Tang Y.Q."/>
            <person name="Nie Y."/>
            <person name="Cai M."/>
            <person name="Wu X.L."/>
        </authorList>
    </citation>
    <scope>NUCLEOTIDE SEQUENCE [LARGE SCALE GENOMIC DNA]</scope>
    <source>
        <strain evidence="11">LMG 25793 / CGMCC 1.9160 / SL003B-26A1</strain>
    </source>
</reference>
<evidence type="ECO:0000256" key="7">
    <source>
        <dbReference type="SAM" id="Phobius"/>
    </source>
</evidence>
<feature type="transmembrane region" description="Helical" evidence="7">
    <location>
        <begin position="320"/>
        <end position="344"/>
    </location>
</feature>
<gene>
    <name evidence="10" type="ordered locus">SL003B_1030</name>
</gene>
<proteinExistence type="inferred from homology"/>
<feature type="domain" description="ABC3 transporter permease C-terminal" evidence="8">
    <location>
        <begin position="273"/>
        <end position="391"/>
    </location>
</feature>
<evidence type="ECO:0000256" key="2">
    <source>
        <dbReference type="ARBA" id="ARBA00005236"/>
    </source>
</evidence>
<dbReference type="InterPro" id="IPR003838">
    <property type="entry name" value="ABC3_permease_C"/>
</dbReference>
<organism evidence="10 11">
    <name type="scientific">Polymorphum gilvum (strain LMG 25793 / CGMCC 1.9160 / SL003B-26A1)</name>
    <dbReference type="NCBI Taxonomy" id="991905"/>
    <lineage>
        <taxon>Bacteria</taxon>
        <taxon>Pseudomonadati</taxon>
        <taxon>Pseudomonadota</taxon>
        <taxon>Alphaproteobacteria</taxon>
        <taxon>Rhodobacterales</taxon>
        <taxon>Paracoccaceae</taxon>
        <taxon>Polymorphum</taxon>
    </lineage>
</organism>
<feature type="transmembrane region" description="Helical" evidence="7">
    <location>
        <begin position="714"/>
        <end position="735"/>
    </location>
</feature>
<sequence>MNGMRVLDRKLMRDLVHLKGQVLAIAVVIATGVGMMVMSLGNIQSLEATAEAYYERYRFADVFATVKRAPKDLARRIADLPGVQSVEPRIVRYALLDIAGFDAPVTGLLSSLPRGGQPLLNRLALQQGRLPDPLRPEEAVLNARFAEAHGLGLGDSLQAVINTRKRTLRVVGVALSPEHSYAIGPGMLMPDDKRYGVLWMGEAALAGAFDLDNAFNDVSLTLLPGTDPEAVIDRLDLLLERYGGTGAYARKDQLSNWFLQSEIDQLSTMAALLPSIFLAVAAFLTNVVVDRLIAIERGVVGLLKAFGYSDLEVGWHYIKLVMAIAVIGIVLGSGLGALLGHYMTSLYADFYSFPFLLFRPQPDSFLIAGGFSLAAALLGTASAVWRAVRLAPAEAMRPPSPPVFTRTALSRSWIAAQLDQPTRMIFRQVLRWPLRSGLTVLGIAMAVAVLIISLQWADSINRLVDIQFFASQRQDATISLAEVRSSQVEHSFRAMPGVMAVEGERSVAARARSGPREKRISLTGVPAEQSLTLIYDETIGAVGTPEDGLVLSRKLAEILDVRLGDRVTLEVLEGRRPVLEVPVVRIFDTYLGYPAYIRLEALNRMMGERPAVNTVHLLFDDARRAELFARLKDTPGVAFVNLREAAVATFHETMAETLLIFTGLFSGFAAALAIGVVYNAARIALSERAREFATLRVIGFTRFEISYILLGQSLLLALLAMPIGCVIGYLLATYLAAAFDTELFRIPAVVEPSTYGYAVLVTLAAAAGAALMVRRRLDHLDLIAVLKTRE</sequence>
<feature type="transmembrane region" description="Helical" evidence="7">
    <location>
        <begin position="364"/>
        <end position="388"/>
    </location>
</feature>
<dbReference type="GO" id="GO:0044874">
    <property type="term" value="P:lipoprotein localization to outer membrane"/>
    <property type="evidence" value="ECO:0007669"/>
    <property type="project" value="TreeGrafter"/>
</dbReference>
<feature type="transmembrane region" description="Helical" evidence="7">
    <location>
        <begin position="269"/>
        <end position="289"/>
    </location>
</feature>
<name>F2IYL2_POLGS</name>
<evidence type="ECO:0000259" key="9">
    <source>
        <dbReference type="Pfam" id="PF12704"/>
    </source>
</evidence>
<feature type="transmembrane region" description="Helical" evidence="7">
    <location>
        <begin position="658"/>
        <end position="681"/>
    </location>
</feature>